<reference evidence="2 3" key="1">
    <citation type="journal article" date="2013" name="Genome Announc.">
        <title>Draft Genome Sequence of Sphingobium lactosutens Strain DS20T, Isolated from a Hexachlorocyclohexane Dumpsite.</title>
        <authorList>
            <person name="Kumar R."/>
            <person name="Dwivedi V."/>
            <person name="Negi V."/>
            <person name="Khurana J.P."/>
            <person name="Lal R."/>
        </authorList>
    </citation>
    <scope>NUCLEOTIDE SEQUENCE [LARGE SCALE GENOMIC DNA]</scope>
    <source>
        <strain evidence="2 3">DS20</strain>
    </source>
</reference>
<proteinExistence type="predicted"/>
<protein>
    <recommendedName>
        <fullName evidence="1">AbiEi antitoxin N-terminal domain-containing protein</fullName>
    </recommendedName>
</protein>
<dbReference type="AlphaFoldDB" id="T0HRV3"/>
<dbReference type="eggNOG" id="COG5340">
    <property type="taxonomic scope" value="Bacteria"/>
</dbReference>
<dbReference type="OrthoDB" id="9789781at2"/>
<evidence type="ECO:0000313" key="2">
    <source>
        <dbReference type="EMBL" id="EQB14823.1"/>
    </source>
</evidence>
<feature type="domain" description="AbiEi antitoxin N-terminal" evidence="1">
    <location>
        <begin position="14"/>
        <end position="58"/>
    </location>
</feature>
<comment type="caution">
    <text evidence="2">The sequence shown here is derived from an EMBL/GenBank/DDBJ whole genome shotgun (WGS) entry which is preliminary data.</text>
</comment>
<evidence type="ECO:0000259" key="1">
    <source>
        <dbReference type="Pfam" id="PF13338"/>
    </source>
</evidence>
<dbReference type="Proteomes" id="UP000015531">
    <property type="component" value="Unassembled WGS sequence"/>
</dbReference>
<accession>T0HRV3</accession>
<organism evidence="2 3">
    <name type="scientific">Sphingobium lactosutens DS20</name>
    <dbReference type="NCBI Taxonomy" id="1331060"/>
    <lineage>
        <taxon>Bacteria</taxon>
        <taxon>Pseudomonadati</taxon>
        <taxon>Pseudomonadota</taxon>
        <taxon>Alphaproteobacteria</taxon>
        <taxon>Sphingomonadales</taxon>
        <taxon>Sphingomonadaceae</taxon>
        <taxon>Sphingobium</taxon>
    </lineage>
</organism>
<evidence type="ECO:0000313" key="3">
    <source>
        <dbReference type="Proteomes" id="UP000015531"/>
    </source>
</evidence>
<dbReference type="PATRIC" id="fig|1331060.3.peg.2219"/>
<dbReference type="Pfam" id="PF13338">
    <property type="entry name" value="AbiEi_4"/>
    <property type="match status" value="1"/>
</dbReference>
<dbReference type="EMBL" id="ATDP01000089">
    <property type="protein sequence ID" value="EQB14823.1"/>
    <property type="molecule type" value="Genomic_DNA"/>
</dbReference>
<gene>
    <name evidence="2" type="ORF">RLDS_11685</name>
</gene>
<keyword evidence="3" id="KW-1185">Reference proteome</keyword>
<dbReference type="InterPro" id="IPR025159">
    <property type="entry name" value="AbiEi_N"/>
</dbReference>
<name>T0HRV3_9SPHN</name>
<sequence>MAGTAQGTLKDRAITVARERGIARARDFDAAGIPRAYLRRLQDEGLLVRMGRGLYQLADAEWSESHSLAEAARAVPHGVICLLSALRFHELTTQLPHQVWMLIGHKKWAPKNPPVSLRIIRATGDALTAGVERHTIEQVEVPITNPAKTVADCFKYRSQVGLDVAIEALRDCLRSRRATVDDIWHFAAIDRVQNVMRPYIEATV</sequence>